<accession>A0ABU9E2C1</accession>
<comment type="caution">
    <text evidence="1">The sequence shown here is derived from an EMBL/GenBank/DDBJ whole genome shotgun (WGS) entry which is preliminary data.</text>
</comment>
<protein>
    <recommendedName>
        <fullName evidence="3">Lipoprotein</fullName>
    </recommendedName>
</protein>
<proteinExistence type="predicted"/>
<dbReference type="EMBL" id="JBBPCB010000006">
    <property type="protein sequence ID" value="MEK8180696.1"/>
    <property type="molecule type" value="Genomic_DNA"/>
</dbReference>
<name>A0ABU9E2C1_9FLAO</name>
<dbReference type="PROSITE" id="PS51257">
    <property type="entry name" value="PROKAR_LIPOPROTEIN"/>
    <property type="match status" value="1"/>
</dbReference>
<reference evidence="1 2" key="1">
    <citation type="submission" date="2024-04" db="EMBL/GenBank/DDBJ databases">
        <title>draft genome sequnece of Flavobacterium buctense JCM 30750.</title>
        <authorList>
            <person name="Kim D.-U."/>
        </authorList>
    </citation>
    <scope>NUCLEOTIDE SEQUENCE [LARGE SCALE GENOMIC DNA]</scope>
    <source>
        <strain evidence="1 2">JCM 30750</strain>
    </source>
</reference>
<evidence type="ECO:0000313" key="2">
    <source>
        <dbReference type="Proteomes" id="UP001491349"/>
    </source>
</evidence>
<dbReference type="RefSeq" id="WP_187660808.1">
    <property type="nucleotide sequence ID" value="NZ_JACTAB010000006.1"/>
</dbReference>
<dbReference type="Proteomes" id="UP001491349">
    <property type="component" value="Unassembled WGS sequence"/>
</dbReference>
<sequence length="166" mass="19634">MNKKIILLILMSTFILSCNEQEKKTSKFLKRYDKIRLVSYNTHRDVYSSKFELKIEKDTIRIPDINIIDNVVLDKHYSEKIAEVLLSTEEECLLADCYNPRHLILFYKQNKIVDFYEFCAECGGSRQSKNIAFPELCTDKGDKLIEIFKEMKLKNDGEESDTYKYF</sequence>
<gene>
    <name evidence="1" type="ORF">WMW71_10135</name>
</gene>
<evidence type="ECO:0008006" key="3">
    <source>
        <dbReference type="Google" id="ProtNLM"/>
    </source>
</evidence>
<keyword evidence="2" id="KW-1185">Reference proteome</keyword>
<evidence type="ECO:0000313" key="1">
    <source>
        <dbReference type="EMBL" id="MEK8180696.1"/>
    </source>
</evidence>
<organism evidence="1 2">
    <name type="scientific">Flavobacterium buctense</name>
    <dbReference type="NCBI Taxonomy" id="1648146"/>
    <lineage>
        <taxon>Bacteria</taxon>
        <taxon>Pseudomonadati</taxon>
        <taxon>Bacteroidota</taxon>
        <taxon>Flavobacteriia</taxon>
        <taxon>Flavobacteriales</taxon>
        <taxon>Flavobacteriaceae</taxon>
        <taxon>Flavobacterium</taxon>
    </lineage>
</organism>